<dbReference type="Proteomes" id="UP000187406">
    <property type="component" value="Unassembled WGS sequence"/>
</dbReference>
<dbReference type="InterPro" id="IPR044259">
    <property type="entry name" value="CYP37-like"/>
</dbReference>
<comment type="caution">
    <text evidence="1">The sequence shown here is derived from an EMBL/GenBank/DDBJ whole genome shotgun (WGS) entry which is preliminary data.</text>
</comment>
<dbReference type="InParanoid" id="A0A1Q3BD63"/>
<sequence length="45" mass="4816">MPSAQFEPLDGELPVLPLSVYGAVATAHSEVSEEYSSPSKFLGMF</sequence>
<keyword evidence="2" id="KW-1185">Reference proteome</keyword>
<dbReference type="AlphaFoldDB" id="A0A1Q3BD63"/>
<dbReference type="PANTHER" id="PTHR47318:SF1">
    <property type="entry name" value="PEPTIDYL-PROLYL CIS-TRANS ISOMERASE CYP37, CHLOROPLASTIC"/>
    <property type="match status" value="1"/>
</dbReference>
<protein>
    <submittedName>
        <fullName evidence="1">Uncharacterized protein</fullName>
    </submittedName>
</protein>
<dbReference type="STRING" id="3775.A0A1Q3BD63"/>
<dbReference type="PANTHER" id="PTHR47318">
    <property type="entry name" value="PEPTIDYL-PROLYL CIS-TRANS ISOMERASE CYP37, CHLOROPLASTIC"/>
    <property type="match status" value="1"/>
</dbReference>
<evidence type="ECO:0000313" key="1">
    <source>
        <dbReference type="EMBL" id="GAV65752.1"/>
    </source>
</evidence>
<gene>
    <name evidence="1" type="ORF">CFOL_v3_09266</name>
</gene>
<organism evidence="1 2">
    <name type="scientific">Cephalotus follicularis</name>
    <name type="common">Albany pitcher plant</name>
    <dbReference type="NCBI Taxonomy" id="3775"/>
    <lineage>
        <taxon>Eukaryota</taxon>
        <taxon>Viridiplantae</taxon>
        <taxon>Streptophyta</taxon>
        <taxon>Embryophyta</taxon>
        <taxon>Tracheophyta</taxon>
        <taxon>Spermatophyta</taxon>
        <taxon>Magnoliopsida</taxon>
        <taxon>eudicotyledons</taxon>
        <taxon>Gunneridae</taxon>
        <taxon>Pentapetalae</taxon>
        <taxon>rosids</taxon>
        <taxon>fabids</taxon>
        <taxon>Oxalidales</taxon>
        <taxon>Cephalotaceae</taxon>
        <taxon>Cephalotus</taxon>
    </lineage>
</organism>
<proteinExistence type="predicted"/>
<dbReference type="OrthoDB" id="1735926at2759"/>
<name>A0A1Q3BD63_CEPFO</name>
<evidence type="ECO:0000313" key="2">
    <source>
        <dbReference type="Proteomes" id="UP000187406"/>
    </source>
</evidence>
<accession>A0A1Q3BD63</accession>
<reference evidence="2" key="1">
    <citation type="submission" date="2016-04" db="EMBL/GenBank/DDBJ databases">
        <title>Cephalotus genome sequencing.</title>
        <authorList>
            <person name="Fukushima K."/>
            <person name="Hasebe M."/>
            <person name="Fang X."/>
        </authorList>
    </citation>
    <scope>NUCLEOTIDE SEQUENCE [LARGE SCALE GENOMIC DNA]</scope>
    <source>
        <strain evidence="2">cv. St1</strain>
    </source>
</reference>
<dbReference type="EMBL" id="BDDD01000432">
    <property type="protein sequence ID" value="GAV65752.1"/>
    <property type="molecule type" value="Genomic_DNA"/>
</dbReference>